<dbReference type="InterPro" id="IPR003598">
    <property type="entry name" value="Ig_sub2"/>
</dbReference>
<evidence type="ECO:0000256" key="7">
    <source>
        <dbReference type="ARBA" id="ARBA00022737"/>
    </source>
</evidence>
<dbReference type="InterPro" id="IPR036179">
    <property type="entry name" value="Ig-like_dom_sf"/>
</dbReference>
<protein>
    <recommendedName>
        <fullName evidence="2">receptor protein-tyrosine kinase</fullName>
        <ecNumber evidence="2">2.7.10.1</ecNumber>
    </recommendedName>
</protein>
<comment type="subcellular location">
    <subcellularLocation>
        <location evidence="1">Membrane</location>
        <topology evidence="1">Single-pass membrane protein</topology>
    </subcellularLocation>
</comment>
<evidence type="ECO:0000256" key="3">
    <source>
        <dbReference type="ARBA" id="ARBA00022553"/>
    </source>
</evidence>
<keyword evidence="8" id="KW-0547">Nucleotide-binding</keyword>
<dbReference type="Pfam" id="PF07679">
    <property type="entry name" value="I-set"/>
    <property type="match status" value="1"/>
</dbReference>
<dbReference type="AlphaFoldDB" id="A0A0L0BXX9"/>
<dbReference type="OMA" id="DWTALPC"/>
<evidence type="ECO:0000256" key="14">
    <source>
        <dbReference type="ARBA" id="ARBA00023157"/>
    </source>
</evidence>
<dbReference type="InterPro" id="IPR013783">
    <property type="entry name" value="Ig-like_fold"/>
</dbReference>
<evidence type="ECO:0000256" key="13">
    <source>
        <dbReference type="ARBA" id="ARBA00023137"/>
    </source>
</evidence>
<keyword evidence="7" id="KW-0677">Repeat</keyword>
<evidence type="ECO:0000256" key="18">
    <source>
        <dbReference type="SAM" id="Phobius"/>
    </source>
</evidence>
<keyword evidence="15" id="KW-0675">Receptor</keyword>
<keyword evidence="9" id="KW-0418">Kinase</keyword>
<dbReference type="GO" id="GO:0016020">
    <property type="term" value="C:membrane"/>
    <property type="evidence" value="ECO:0007669"/>
    <property type="project" value="UniProtKB-SubCell"/>
</dbReference>
<dbReference type="Proteomes" id="UP000037069">
    <property type="component" value="Unassembled WGS sequence"/>
</dbReference>
<dbReference type="EMBL" id="JRES01001168">
    <property type="protein sequence ID" value="KNC24867.1"/>
    <property type="molecule type" value="Genomic_DNA"/>
</dbReference>
<feature type="transmembrane region" description="Helical" evidence="18">
    <location>
        <begin position="302"/>
        <end position="325"/>
    </location>
</feature>
<evidence type="ECO:0000256" key="16">
    <source>
        <dbReference type="ARBA" id="ARBA00023180"/>
    </source>
</evidence>
<dbReference type="SMART" id="SM00408">
    <property type="entry name" value="IGc2"/>
    <property type="match status" value="1"/>
</dbReference>
<dbReference type="GO" id="GO:0005524">
    <property type="term" value="F:ATP binding"/>
    <property type="evidence" value="ECO:0007669"/>
    <property type="project" value="UniProtKB-KW"/>
</dbReference>
<dbReference type="PANTHER" id="PTHR19890">
    <property type="entry name" value="FIBROBLAST GROWTH FACTOR RECEPTOR"/>
    <property type="match status" value="1"/>
</dbReference>
<keyword evidence="12 18" id="KW-0472">Membrane</keyword>
<evidence type="ECO:0000256" key="1">
    <source>
        <dbReference type="ARBA" id="ARBA00004167"/>
    </source>
</evidence>
<evidence type="ECO:0000256" key="5">
    <source>
        <dbReference type="ARBA" id="ARBA00022692"/>
    </source>
</evidence>
<dbReference type="Gene3D" id="2.60.40.10">
    <property type="entry name" value="Immunoglobulins"/>
    <property type="match status" value="2"/>
</dbReference>
<gene>
    <name evidence="20" type="ORF">FF38_07852</name>
</gene>
<dbReference type="EC" id="2.7.10.1" evidence="2"/>
<keyword evidence="3" id="KW-0597">Phosphoprotein</keyword>
<dbReference type="InterPro" id="IPR003599">
    <property type="entry name" value="Ig_sub"/>
</dbReference>
<dbReference type="OrthoDB" id="6244905at2759"/>
<dbReference type="PROSITE" id="PS50835">
    <property type="entry name" value="IG_LIKE"/>
    <property type="match status" value="2"/>
</dbReference>
<dbReference type="InterPro" id="IPR007110">
    <property type="entry name" value="Ig-like_dom"/>
</dbReference>
<evidence type="ECO:0000256" key="2">
    <source>
        <dbReference type="ARBA" id="ARBA00011902"/>
    </source>
</evidence>
<keyword evidence="6" id="KW-0732">Signal</keyword>
<keyword evidence="21" id="KW-1185">Reference proteome</keyword>
<dbReference type="InterPro" id="IPR013098">
    <property type="entry name" value="Ig_I-set"/>
</dbReference>
<evidence type="ECO:0000256" key="4">
    <source>
        <dbReference type="ARBA" id="ARBA00022679"/>
    </source>
</evidence>
<feature type="domain" description="Ig-like" evidence="19">
    <location>
        <begin position="158"/>
        <end position="271"/>
    </location>
</feature>
<reference evidence="20 21" key="1">
    <citation type="journal article" date="2015" name="Nat. Commun.">
        <title>Lucilia cuprina genome unlocks parasitic fly biology to underpin future interventions.</title>
        <authorList>
            <person name="Anstead C.A."/>
            <person name="Korhonen P.K."/>
            <person name="Young N.D."/>
            <person name="Hall R.S."/>
            <person name="Jex A.R."/>
            <person name="Murali S.C."/>
            <person name="Hughes D.S."/>
            <person name="Lee S.F."/>
            <person name="Perry T."/>
            <person name="Stroehlein A.J."/>
            <person name="Ansell B.R."/>
            <person name="Breugelmans B."/>
            <person name="Hofmann A."/>
            <person name="Qu J."/>
            <person name="Dugan S."/>
            <person name="Lee S.L."/>
            <person name="Chao H."/>
            <person name="Dinh H."/>
            <person name="Han Y."/>
            <person name="Doddapaneni H.V."/>
            <person name="Worley K.C."/>
            <person name="Muzny D.M."/>
            <person name="Ioannidis P."/>
            <person name="Waterhouse R.M."/>
            <person name="Zdobnov E.M."/>
            <person name="James P.J."/>
            <person name="Bagnall N.H."/>
            <person name="Kotze A.C."/>
            <person name="Gibbs R.A."/>
            <person name="Richards S."/>
            <person name="Batterham P."/>
            <person name="Gasser R.B."/>
        </authorList>
    </citation>
    <scope>NUCLEOTIDE SEQUENCE [LARGE SCALE GENOMIC DNA]</scope>
    <source>
        <strain evidence="20 21">LS</strain>
        <tissue evidence="20">Full body</tissue>
    </source>
</reference>
<evidence type="ECO:0000256" key="10">
    <source>
        <dbReference type="ARBA" id="ARBA00022840"/>
    </source>
</evidence>
<evidence type="ECO:0000256" key="8">
    <source>
        <dbReference type="ARBA" id="ARBA00022741"/>
    </source>
</evidence>
<evidence type="ECO:0000259" key="19">
    <source>
        <dbReference type="PROSITE" id="PS50835"/>
    </source>
</evidence>
<keyword evidence="13" id="KW-0829">Tyrosine-protein kinase</keyword>
<dbReference type="SUPFAM" id="SSF48726">
    <property type="entry name" value="Immunoglobulin"/>
    <property type="match status" value="2"/>
</dbReference>
<organism evidence="20 21">
    <name type="scientific">Lucilia cuprina</name>
    <name type="common">Green bottle fly</name>
    <name type="synonym">Australian sheep blowfly</name>
    <dbReference type="NCBI Taxonomy" id="7375"/>
    <lineage>
        <taxon>Eukaryota</taxon>
        <taxon>Metazoa</taxon>
        <taxon>Ecdysozoa</taxon>
        <taxon>Arthropoda</taxon>
        <taxon>Hexapoda</taxon>
        <taxon>Insecta</taxon>
        <taxon>Pterygota</taxon>
        <taxon>Neoptera</taxon>
        <taxon>Endopterygota</taxon>
        <taxon>Diptera</taxon>
        <taxon>Brachycera</taxon>
        <taxon>Muscomorpha</taxon>
        <taxon>Oestroidea</taxon>
        <taxon>Calliphoridae</taxon>
        <taxon>Luciliinae</taxon>
        <taxon>Lucilia</taxon>
    </lineage>
</organism>
<evidence type="ECO:0000313" key="20">
    <source>
        <dbReference type="EMBL" id="KNC24867.1"/>
    </source>
</evidence>
<evidence type="ECO:0000256" key="12">
    <source>
        <dbReference type="ARBA" id="ARBA00023136"/>
    </source>
</evidence>
<dbReference type="GO" id="GO:0004714">
    <property type="term" value="F:transmembrane receptor protein tyrosine kinase activity"/>
    <property type="evidence" value="ECO:0007669"/>
    <property type="project" value="UniProtKB-EC"/>
</dbReference>
<dbReference type="FunFam" id="2.60.40.10:FF:000020">
    <property type="entry name" value="Fibroblast growth factor receptor"/>
    <property type="match status" value="1"/>
</dbReference>
<keyword evidence="17" id="KW-0393">Immunoglobulin domain</keyword>
<comment type="caution">
    <text evidence="20">The sequence shown here is derived from an EMBL/GenBank/DDBJ whole genome shotgun (WGS) entry which is preliminary data.</text>
</comment>
<evidence type="ECO:0000256" key="9">
    <source>
        <dbReference type="ARBA" id="ARBA00022777"/>
    </source>
</evidence>
<dbReference type="PANTHER" id="PTHR19890:SF10">
    <property type="entry name" value="FIBROBLAST GROWTH FACTOR RECEPTOR-LIKE 1"/>
    <property type="match status" value="1"/>
</dbReference>
<evidence type="ECO:0000313" key="21">
    <source>
        <dbReference type="Proteomes" id="UP000037069"/>
    </source>
</evidence>
<keyword evidence="5 18" id="KW-0812">Transmembrane</keyword>
<dbReference type="InterPro" id="IPR052615">
    <property type="entry name" value="FGFRL"/>
</dbReference>
<dbReference type="STRING" id="7375.A0A0L0BXX9"/>
<proteinExistence type="predicted"/>
<sequence length="352" mass="41189">MVSNKLKVNRVFNYCVFIFLFLLNGVGNRFTNGFFIDYAENSELIQQQIGYNITLPCSLKGLVDESKTTDITYNWYFKQCGENSGGIPNCYDTNDNEDWTQLPCENNICKAHLYLKNVTEKYSGLYKCTVMPKMGNILDVKLVRTFQLDIKNTSMKIPEFLDAYPLNKTINQGSQAVFQCRVFSEEYPTIKWFRRLANYKYNDYENIHSIVHYNGQAYELLTSAREKPTARDVYLSKLIINEVHLRDEGYYACVAISFRGHNIREAYLKVNVHDDNDNDDSAEYWSDYSEEDEFLSTDPKRFGLLFLMPVGLALLPLSVYLCYIIHKRYRNPNIMDQSKYAEEYDEQCMLRT</sequence>
<evidence type="ECO:0000256" key="17">
    <source>
        <dbReference type="ARBA" id="ARBA00023319"/>
    </source>
</evidence>
<feature type="transmembrane region" description="Helical" evidence="18">
    <location>
        <begin position="12"/>
        <end position="30"/>
    </location>
</feature>
<evidence type="ECO:0000256" key="15">
    <source>
        <dbReference type="ARBA" id="ARBA00023170"/>
    </source>
</evidence>
<evidence type="ECO:0000256" key="6">
    <source>
        <dbReference type="ARBA" id="ARBA00022729"/>
    </source>
</evidence>
<evidence type="ECO:0000256" key="11">
    <source>
        <dbReference type="ARBA" id="ARBA00022989"/>
    </source>
</evidence>
<keyword evidence="10" id="KW-0067">ATP-binding</keyword>
<keyword evidence="11 18" id="KW-1133">Transmembrane helix</keyword>
<accession>A0A0L0BXX9</accession>
<keyword evidence="14" id="KW-1015">Disulfide bond</keyword>
<keyword evidence="16" id="KW-0325">Glycoprotein</keyword>
<dbReference type="SMART" id="SM00409">
    <property type="entry name" value="IG"/>
    <property type="match status" value="2"/>
</dbReference>
<name>A0A0L0BXX9_LUCCU</name>
<feature type="domain" description="Ig-like" evidence="19">
    <location>
        <begin position="50"/>
        <end position="130"/>
    </location>
</feature>
<keyword evidence="4" id="KW-0808">Transferase</keyword>